<feature type="compositionally biased region" description="Polar residues" evidence="1">
    <location>
        <begin position="380"/>
        <end position="399"/>
    </location>
</feature>
<dbReference type="PROSITE" id="PS51257">
    <property type="entry name" value="PROKAR_LIPOPROTEIN"/>
    <property type="match status" value="1"/>
</dbReference>
<dbReference type="NCBIfam" id="TIGR01451">
    <property type="entry name" value="B_ant_repeat"/>
    <property type="match status" value="1"/>
</dbReference>
<dbReference type="InterPro" id="IPR001434">
    <property type="entry name" value="OmcB-like_DUF11"/>
</dbReference>
<evidence type="ECO:0000313" key="4">
    <source>
        <dbReference type="EMBL" id="RHE15861.1"/>
    </source>
</evidence>
<dbReference type="Gene3D" id="2.60.40.10">
    <property type="entry name" value="Immunoglobulins"/>
    <property type="match status" value="1"/>
</dbReference>
<dbReference type="InterPro" id="IPR013783">
    <property type="entry name" value="Ig-like_fold"/>
</dbReference>
<sequence>MNFNMKNRIWKNLSAMSMAFFMTGMVLGGCGQTTVYAAEVAYESVEFEEHSETEETGIEESGIEEFGIEKSGTDESDPDEIQSEENSEETEAEETEDSEEKDQEKTNLSDGKSEEEDKETENKKKTPNFTVSVVADENTVKAGSDLVYTVTLENTGDVMLKNIQLQALFSNQNLQGEWSGDNLEQLDVGIKKELYLTVRLPENQESAVSVKIMASAEVEMTEADTEVAVVNREASLDTEIIPLKASFEVTKTADRSVAVPGDKILFQICIRNTGERTLHSVVTTERFQLGNVPVQFLEKEGVVLNKSKTKARIEKIEPGKAAGLQAMVTLPENLKEQELLNEVTVTTMETGEQVMTSQAKIQIRVDEEVETEDADRTSVDMDNSAVSHTGESYPASTHPKTGDPYQPFLWLAMIPGSMLAAGWIRRRM</sequence>
<dbReference type="RefSeq" id="WP_118045090.1">
    <property type="nucleotide sequence ID" value="NZ_QSJW01000001.1"/>
</dbReference>
<dbReference type="Pfam" id="PF01345">
    <property type="entry name" value="DUF11"/>
    <property type="match status" value="1"/>
</dbReference>
<dbReference type="Proteomes" id="UP000284644">
    <property type="component" value="Unassembled WGS sequence"/>
</dbReference>
<keyword evidence="2" id="KW-0732">Signal</keyword>
<evidence type="ECO:0000259" key="3">
    <source>
        <dbReference type="Pfam" id="PF01345"/>
    </source>
</evidence>
<dbReference type="AlphaFoldDB" id="A0A414ICA4"/>
<evidence type="ECO:0000256" key="1">
    <source>
        <dbReference type="SAM" id="MobiDB-lite"/>
    </source>
</evidence>
<feature type="region of interest" description="Disordered" evidence="1">
    <location>
        <begin position="367"/>
        <end position="400"/>
    </location>
</feature>
<reference evidence="4 5" key="1">
    <citation type="submission" date="2018-08" db="EMBL/GenBank/DDBJ databases">
        <title>A genome reference for cultivated species of the human gut microbiota.</title>
        <authorList>
            <person name="Zou Y."/>
            <person name="Xue W."/>
            <person name="Luo G."/>
        </authorList>
    </citation>
    <scope>NUCLEOTIDE SEQUENCE [LARGE SCALE GENOMIC DNA]</scope>
    <source>
        <strain evidence="4 5">AM29-25AC</strain>
    </source>
</reference>
<proteinExistence type="predicted"/>
<dbReference type="InterPro" id="IPR047589">
    <property type="entry name" value="DUF11_rpt"/>
</dbReference>
<evidence type="ECO:0000256" key="2">
    <source>
        <dbReference type="SAM" id="SignalP"/>
    </source>
</evidence>
<name>A0A414ICA4_9FIRM</name>
<organism evidence="4 5">
    <name type="scientific">Blautia obeum</name>
    <dbReference type="NCBI Taxonomy" id="40520"/>
    <lineage>
        <taxon>Bacteria</taxon>
        <taxon>Bacillati</taxon>
        <taxon>Bacillota</taxon>
        <taxon>Clostridia</taxon>
        <taxon>Lachnospirales</taxon>
        <taxon>Lachnospiraceae</taxon>
        <taxon>Blautia</taxon>
    </lineage>
</organism>
<dbReference type="InterPro" id="IPR051172">
    <property type="entry name" value="Chlamydia_OmcB"/>
</dbReference>
<accession>A0A414ICA4</accession>
<feature type="compositionally biased region" description="Acidic residues" evidence="1">
    <location>
        <begin position="74"/>
        <end position="101"/>
    </location>
</feature>
<dbReference type="EMBL" id="QSJW01000001">
    <property type="protein sequence ID" value="RHE15861.1"/>
    <property type="molecule type" value="Genomic_DNA"/>
</dbReference>
<dbReference type="PANTHER" id="PTHR34819:SF5">
    <property type="entry name" value="CONSERVED REPEAT DOMAIN PROTEIN"/>
    <property type="match status" value="1"/>
</dbReference>
<feature type="domain" description="DUF11" evidence="3">
    <location>
        <begin position="248"/>
        <end position="349"/>
    </location>
</feature>
<gene>
    <name evidence="4" type="ORF">DW767_01525</name>
</gene>
<protein>
    <recommendedName>
        <fullName evidence="3">DUF11 domain-containing protein</fullName>
    </recommendedName>
</protein>
<feature type="compositionally biased region" description="Acidic residues" evidence="1">
    <location>
        <begin position="47"/>
        <end position="63"/>
    </location>
</feature>
<feature type="signal peptide" evidence="2">
    <location>
        <begin position="1"/>
        <end position="28"/>
    </location>
</feature>
<evidence type="ECO:0000313" key="5">
    <source>
        <dbReference type="Proteomes" id="UP000284644"/>
    </source>
</evidence>
<comment type="caution">
    <text evidence="4">The sequence shown here is derived from an EMBL/GenBank/DDBJ whole genome shotgun (WGS) entry which is preliminary data.</text>
</comment>
<dbReference type="PANTHER" id="PTHR34819">
    <property type="entry name" value="LARGE CYSTEINE-RICH PERIPLASMIC PROTEIN OMCB"/>
    <property type="match status" value="1"/>
</dbReference>
<feature type="chain" id="PRO_5039120739" description="DUF11 domain-containing protein" evidence="2">
    <location>
        <begin position="29"/>
        <end position="428"/>
    </location>
</feature>
<feature type="region of interest" description="Disordered" evidence="1">
    <location>
        <begin position="47"/>
        <end position="125"/>
    </location>
</feature>